<feature type="compositionally biased region" description="Basic and acidic residues" evidence="1">
    <location>
        <begin position="512"/>
        <end position="523"/>
    </location>
</feature>
<accession>F2L752</accession>
<evidence type="ECO:0000256" key="1">
    <source>
        <dbReference type="SAM" id="MobiDB-lite"/>
    </source>
</evidence>
<dbReference type="AlphaFoldDB" id="F2L752"/>
<feature type="compositionally biased region" description="Polar residues" evidence="1">
    <location>
        <begin position="470"/>
        <end position="480"/>
    </location>
</feature>
<feature type="region of interest" description="Disordered" evidence="1">
    <location>
        <begin position="449"/>
        <end position="535"/>
    </location>
</feature>
<gene>
    <name evidence="2" type="ORF">Psed_6962</name>
</gene>
<dbReference type="Pfam" id="PF13730">
    <property type="entry name" value="HTH_36"/>
    <property type="match status" value="1"/>
</dbReference>
<reference evidence="2" key="1">
    <citation type="journal article" date="2011" name="J. Bacteriol.">
        <title>Genome sequence of the 1,4-dioxane-degrading Pseudonocardia dioxanivorans strain CB1190.</title>
        <authorList>
            <person name="Sales C.M."/>
            <person name="Mahendra S."/>
            <person name="Grostern A."/>
            <person name="Parales R.E."/>
            <person name="Goodwin L.A."/>
            <person name="Woyke T."/>
            <person name="Nolan M."/>
            <person name="Lapidus A."/>
            <person name="Chertkov O."/>
            <person name="Ovchinnikova G."/>
            <person name="Sczyrba A."/>
            <person name="Alvarez-Cohen L."/>
        </authorList>
    </citation>
    <scope>NUCLEOTIDE SEQUENCE</scope>
    <source>
        <strain evidence="2">CB1190</strain>
        <plasmid evidence="2">pPSED02</plasmid>
    </source>
</reference>
<dbReference type="EMBL" id="CP002597">
    <property type="protein sequence ID" value="AEA29025.1"/>
    <property type="molecule type" value="Genomic_DNA"/>
</dbReference>
<feature type="region of interest" description="Disordered" evidence="1">
    <location>
        <begin position="1"/>
        <end position="40"/>
    </location>
</feature>
<sequence length="535" mass="59568">MPARSNSSARPENRTAFGPGASQRSRVTHPDQTSSPITTLLEPPAVVRPFRLDLVQRDAFAHRPPQMCVSCARRSGIARNTPLRSVVCGPCWFASGGETDAAELTGRPAVAESVLPRTAHDWAHAVFASRWFVARRRDCAARLRLLVRTLALHADWDDHSSFPTWDRLMEATGWSRSTMSSWLAELHRLGWLARLERGTTPQFRPMALQHVEGNRAAVYQLRVPVTAEDSASTALTRTPTLSRNPVSNREHVVPTRARKIIHSSHTKPQVNHTIAGPTGPRLDGKSAGFFDLRVPVSAGQMLAAAAELKHADRALWRVSPRALRAIVRPWWRAGWTNSDVLHALDHAPATGGPRRSDRCPAAELRRPEGWIKHRLRRWQVAGTPVAAPRVWEPLRTEVVERHGAAAARRLTYGAGELTATDVELTAAERTAAAAAVTEQLTRRWAREFHERRNAPRPEQDIANPDHRRSVITSWRRTSSTPEKPAPPPSALEAPAYDSPANTASPEASAYERALERARAEGRLARPRLPRRRHRR</sequence>
<geneLocation type="plasmid" evidence="2">
    <name>pPSED02</name>
</geneLocation>
<evidence type="ECO:0008006" key="3">
    <source>
        <dbReference type="Google" id="ProtNLM"/>
    </source>
</evidence>
<feature type="compositionally biased region" description="Polar residues" evidence="1">
    <location>
        <begin position="1"/>
        <end position="10"/>
    </location>
</feature>
<proteinExistence type="predicted"/>
<feature type="compositionally biased region" description="Polar residues" evidence="1">
    <location>
        <begin position="22"/>
        <end position="38"/>
    </location>
</feature>
<protein>
    <recommendedName>
        <fullName evidence="3">Helix-turn-helix domain-containing protein</fullName>
    </recommendedName>
</protein>
<feature type="compositionally biased region" description="Basic and acidic residues" evidence="1">
    <location>
        <begin position="449"/>
        <end position="468"/>
    </location>
</feature>
<feature type="compositionally biased region" description="Basic residues" evidence="1">
    <location>
        <begin position="524"/>
        <end position="535"/>
    </location>
</feature>
<evidence type="ECO:0000313" key="2">
    <source>
        <dbReference type="EMBL" id="AEA29025.1"/>
    </source>
</evidence>
<keyword evidence="2" id="KW-0614">Plasmid</keyword>
<organism evidence="2">
    <name type="scientific">Pseudonocardia dioxanivorans (strain ATCC 55486 / DSM 44775 / JCM 13855 / CB1190)</name>
    <dbReference type="NCBI Taxonomy" id="675635"/>
    <lineage>
        <taxon>Bacteria</taxon>
        <taxon>Bacillati</taxon>
        <taxon>Actinomycetota</taxon>
        <taxon>Actinomycetes</taxon>
        <taxon>Pseudonocardiales</taxon>
        <taxon>Pseudonocardiaceae</taxon>
        <taxon>Pseudonocardia</taxon>
    </lineage>
</organism>
<name>F2L752_PSEUX</name>